<feature type="region of interest" description="Disordered" evidence="4">
    <location>
        <begin position="132"/>
        <end position="151"/>
    </location>
</feature>
<dbReference type="CDD" id="cd00041">
    <property type="entry name" value="CUB"/>
    <property type="match status" value="2"/>
</dbReference>
<dbReference type="PANTHER" id="PTHR24255:SF31">
    <property type="entry name" value="CUBILIN-LIKE PROTEIN"/>
    <property type="match status" value="1"/>
</dbReference>
<evidence type="ECO:0008006" key="9">
    <source>
        <dbReference type="Google" id="ProtNLM"/>
    </source>
</evidence>
<dbReference type="AlphaFoldDB" id="A0A803XZU0"/>
<keyword evidence="1" id="KW-0378">Hydrolase</keyword>
<feature type="domain" description="CUB" evidence="5">
    <location>
        <begin position="13"/>
        <end position="128"/>
    </location>
</feature>
<proteinExistence type="predicted"/>
<dbReference type="FunFam" id="2.10.70.10:FF:000002">
    <property type="entry name" value="CUB and Sushi multiple domains 3"/>
    <property type="match status" value="1"/>
</dbReference>
<dbReference type="Pfam" id="PF00084">
    <property type="entry name" value="Sushi"/>
    <property type="match status" value="1"/>
</dbReference>
<keyword evidence="2" id="KW-1015">Disulfide bond</keyword>
<dbReference type="GO" id="GO:0005615">
    <property type="term" value="C:extracellular space"/>
    <property type="evidence" value="ECO:0007669"/>
    <property type="project" value="TreeGrafter"/>
</dbReference>
<evidence type="ECO:0000313" key="8">
    <source>
        <dbReference type="Proteomes" id="UP000001645"/>
    </source>
</evidence>
<dbReference type="PROSITE" id="PS50923">
    <property type="entry name" value="SUSHI"/>
    <property type="match status" value="1"/>
</dbReference>
<keyword evidence="3" id="KW-0768">Sushi</keyword>
<dbReference type="Pfam" id="PF00431">
    <property type="entry name" value="CUB"/>
    <property type="match status" value="2"/>
</dbReference>
<keyword evidence="1" id="KW-0720">Serine protease</keyword>
<evidence type="ECO:0000256" key="1">
    <source>
        <dbReference type="ARBA" id="ARBA00022825"/>
    </source>
</evidence>
<protein>
    <recommendedName>
        <fullName evidence="9">CUB and Sushi multiple domains 2</fullName>
    </recommendedName>
</protein>
<dbReference type="InterPro" id="IPR035976">
    <property type="entry name" value="Sushi/SCR/CCP_sf"/>
</dbReference>
<dbReference type="CDD" id="cd00033">
    <property type="entry name" value="CCP"/>
    <property type="match status" value="1"/>
</dbReference>
<dbReference type="SMART" id="SM00042">
    <property type="entry name" value="CUB"/>
    <property type="match status" value="2"/>
</dbReference>
<dbReference type="SMART" id="SM00032">
    <property type="entry name" value="CCP"/>
    <property type="match status" value="1"/>
</dbReference>
<feature type="domain" description="CUB" evidence="5">
    <location>
        <begin position="193"/>
        <end position="301"/>
    </location>
</feature>
<evidence type="ECO:0000256" key="4">
    <source>
        <dbReference type="SAM" id="MobiDB-lite"/>
    </source>
</evidence>
<dbReference type="InParanoid" id="A0A803XZU0"/>
<reference evidence="7" key="3">
    <citation type="submission" date="2025-09" db="UniProtKB">
        <authorList>
            <consortium name="Ensembl"/>
        </authorList>
    </citation>
    <scope>IDENTIFICATION</scope>
</reference>
<evidence type="ECO:0000256" key="3">
    <source>
        <dbReference type="PROSITE-ProRule" id="PRU00302"/>
    </source>
</evidence>
<sequence length="310" mass="34090">MNGDFLFILIAKCGGTLTNMGGVILSPGFPGNYPSNLDCTWKILLPIGYERNYRTKSAHIQFLNFSTEANHDFLEIQNGPYHTSSMIGQFSGMELPSPLLSTTHETLVHFYSDHSENRQGFKLTYQASIASTCNDPGTPQNGTRYGDSREPGDTTTFQCDPGYQLQGQAKITCVQLNNRFFWQPDPPTCIAACGGNLTGPAGVILSPNYPQPYPPGKECDWRIKVNPDFVIALIFKSFNMEPSYDFLHIYEGEDSNSPLIGSFQGSQAPERIESSGNSLFLAFRSDASVGMSGFAIDYKGILLILICGNI</sequence>
<dbReference type="FunFam" id="2.60.120.290:FF:000001">
    <property type="entry name" value="CUB and sushi domain-containing protein 3 isoform X1"/>
    <property type="match status" value="2"/>
</dbReference>
<dbReference type="Ensembl" id="ENSMGAT00000033816.1">
    <property type="protein sequence ID" value="ENSMGAP00000025037.1"/>
    <property type="gene ID" value="ENSMGAG00000021984.1"/>
</dbReference>
<dbReference type="InterPro" id="IPR035914">
    <property type="entry name" value="Sperma_CUB_dom_sf"/>
</dbReference>
<keyword evidence="8" id="KW-1185">Reference proteome</keyword>
<feature type="compositionally biased region" description="Polar residues" evidence="4">
    <location>
        <begin position="132"/>
        <end position="143"/>
    </location>
</feature>
<evidence type="ECO:0000313" key="7">
    <source>
        <dbReference type="Ensembl" id="ENSMGAP00000025037.1"/>
    </source>
</evidence>
<accession>A0A803XZU0</accession>
<evidence type="ECO:0000259" key="5">
    <source>
        <dbReference type="PROSITE" id="PS01180"/>
    </source>
</evidence>
<name>A0A803XZU0_MELGA</name>
<organism evidence="7 8">
    <name type="scientific">Meleagris gallopavo</name>
    <name type="common">Wild turkey</name>
    <dbReference type="NCBI Taxonomy" id="9103"/>
    <lineage>
        <taxon>Eukaryota</taxon>
        <taxon>Metazoa</taxon>
        <taxon>Chordata</taxon>
        <taxon>Craniata</taxon>
        <taxon>Vertebrata</taxon>
        <taxon>Euteleostomi</taxon>
        <taxon>Archelosauria</taxon>
        <taxon>Archosauria</taxon>
        <taxon>Dinosauria</taxon>
        <taxon>Saurischia</taxon>
        <taxon>Theropoda</taxon>
        <taxon>Coelurosauria</taxon>
        <taxon>Aves</taxon>
        <taxon>Neognathae</taxon>
        <taxon>Galloanserae</taxon>
        <taxon>Galliformes</taxon>
        <taxon>Phasianidae</taxon>
        <taxon>Meleagridinae</taxon>
        <taxon>Meleagris</taxon>
    </lineage>
</organism>
<evidence type="ECO:0000259" key="6">
    <source>
        <dbReference type="PROSITE" id="PS50923"/>
    </source>
</evidence>
<dbReference type="SUPFAM" id="SSF57535">
    <property type="entry name" value="Complement control module/SCR domain"/>
    <property type="match status" value="1"/>
</dbReference>
<dbReference type="InterPro" id="IPR000859">
    <property type="entry name" value="CUB_dom"/>
</dbReference>
<dbReference type="SUPFAM" id="SSF49854">
    <property type="entry name" value="Spermadhesin, CUB domain"/>
    <property type="match status" value="2"/>
</dbReference>
<feature type="domain" description="Sushi" evidence="6">
    <location>
        <begin position="131"/>
        <end position="191"/>
    </location>
</feature>
<dbReference type="InterPro" id="IPR000436">
    <property type="entry name" value="Sushi_SCR_CCP_dom"/>
</dbReference>
<dbReference type="Gene3D" id="2.10.70.10">
    <property type="entry name" value="Complement Module, domain 1"/>
    <property type="match status" value="1"/>
</dbReference>
<dbReference type="Proteomes" id="UP000001645">
    <property type="component" value="Chromosome 2"/>
</dbReference>
<dbReference type="Gene3D" id="2.60.120.290">
    <property type="entry name" value="Spermadhesin, CUB domain"/>
    <property type="match status" value="2"/>
</dbReference>
<dbReference type="GeneTree" id="ENSGT00940000155701"/>
<evidence type="ECO:0000256" key="2">
    <source>
        <dbReference type="ARBA" id="ARBA00023157"/>
    </source>
</evidence>
<dbReference type="PANTHER" id="PTHR24255">
    <property type="entry name" value="COMPLEMENT COMPONENT 1, S SUBCOMPONENT-RELATED"/>
    <property type="match status" value="1"/>
</dbReference>
<reference evidence="7 8" key="1">
    <citation type="journal article" date="2010" name="PLoS Biol.">
        <title>Multi-platform next-generation sequencing of the domestic turkey (Meleagris gallopavo): genome assembly and analysis.</title>
        <authorList>
            <person name="Dalloul R.A."/>
            <person name="Long J.A."/>
            <person name="Zimin A.V."/>
            <person name="Aslam L."/>
            <person name="Beal K."/>
            <person name="Blomberg L.A."/>
            <person name="Bouffard P."/>
            <person name="Burt D.W."/>
            <person name="Crasta O."/>
            <person name="Crooijmans R.P."/>
            <person name="Cooper K."/>
            <person name="Coulombe R.A."/>
            <person name="De S."/>
            <person name="Delany M.E."/>
            <person name="Dodgson J.B."/>
            <person name="Dong J.J."/>
            <person name="Evans C."/>
            <person name="Frederickson K.M."/>
            <person name="Flicek P."/>
            <person name="Florea L."/>
            <person name="Folkerts O."/>
            <person name="Groenen M.A."/>
            <person name="Harkins T.T."/>
            <person name="Herrero J."/>
            <person name="Hoffmann S."/>
            <person name="Megens H.J."/>
            <person name="Jiang A."/>
            <person name="de Jong P."/>
            <person name="Kaiser P."/>
            <person name="Kim H."/>
            <person name="Kim K.W."/>
            <person name="Kim S."/>
            <person name="Langenberger D."/>
            <person name="Lee M.K."/>
            <person name="Lee T."/>
            <person name="Mane S."/>
            <person name="Marcais G."/>
            <person name="Marz M."/>
            <person name="McElroy A.P."/>
            <person name="Modise T."/>
            <person name="Nefedov M."/>
            <person name="Notredame C."/>
            <person name="Paton I.R."/>
            <person name="Payne W.S."/>
            <person name="Pertea G."/>
            <person name="Prickett D."/>
            <person name="Puiu D."/>
            <person name="Qioa D."/>
            <person name="Raineri E."/>
            <person name="Ruffier M."/>
            <person name="Salzberg S.L."/>
            <person name="Schatz M.C."/>
            <person name="Scheuring C."/>
            <person name="Schmidt C.J."/>
            <person name="Schroeder S."/>
            <person name="Searle S.M."/>
            <person name="Smith E.J."/>
            <person name="Smith J."/>
            <person name="Sonstegard T.S."/>
            <person name="Stadler P.F."/>
            <person name="Tafer H."/>
            <person name="Tu Z.J."/>
            <person name="Van Tassell C.P."/>
            <person name="Vilella A.J."/>
            <person name="Williams K.P."/>
            <person name="Yorke J.A."/>
            <person name="Zhang L."/>
            <person name="Zhang H.B."/>
            <person name="Zhang X."/>
            <person name="Zhang Y."/>
            <person name="Reed K.M."/>
        </authorList>
    </citation>
    <scope>NUCLEOTIDE SEQUENCE [LARGE SCALE GENOMIC DNA]</scope>
</reference>
<dbReference type="PROSITE" id="PS01180">
    <property type="entry name" value="CUB"/>
    <property type="match status" value="2"/>
</dbReference>
<dbReference type="GO" id="GO:0004252">
    <property type="term" value="F:serine-type endopeptidase activity"/>
    <property type="evidence" value="ECO:0007669"/>
    <property type="project" value="TreeGrafter"/>
</dbReference>
<reference evidence="7" key="2">
    <citation type="submission" date="2025-08" db="UniProtKB">
        <authorList>
            <consortium name="Ensembl"/>
        </authorList>
    </citation>
    <scope>IDENTIFICATION</scope>
</reference>
<comment type="caution">
    <text evidence="3">Lacks conserved residue(s) required for the propagation of feature annotation.</text>
</comment>
<keyword evidence="1" id="KW-0645">Protease</keyword>